<evidence type="ECO:0000259" key="16">
    <source>
        <dbReference type="PROSITE" id="PS50885"/>
    </source>
</evidence>
<dbReference type="KEGG" id="plyc:GXP70_15115"/>
<keyword evidence="9 17" id="KW-0418">Kinase</keyword>
<keyword evidence="8" id="KW-0547">Nucleotide-binding</keyword>
<evidence type="ECO:0000313" key="17">
    <source>
        <dbReference type="EMBL" id="QHT61154.1"/>
    </source>
</evidence>
<dbReference type="InterPro" id="IPR050640">
    <property type="entry name" value="Bact_2-comp_sensor_kinase"/>
</dbReference>
<dbReference type="InterPro" id="IPR036890">
    <property type="entry name" value="HATPase_C_sf"/>
</dbReference>
<comment type="catalytic activity">
    <reaction evidence="1">
        <text>ATP + protein L-histidine = ADP + protein N-phospho-L-histidine.</text>
        <dbReference type="EC" id="2.7.13.3"/>
    </reaction>
</comment>
<evidence type="ECO:0000256" key="9">
    <source>
        <dbReference type="ARBA" id="ARBA00022777"/>
    </source>
</evidence>
<evidence type="ECO:0000256" key="1">
    <source>
        <dbReference type="ARBA" id="ARBA00000085"/>
    </source>
</evidence>
<dbReference type="Gene3D" id="6.10.340.10">
    <property type="match status" value="1"/>
</dbReference>
<dbReference type="PROSITE" id="PS50885">
    <property type="entry name" value="HAMP"/>
    <property type="match status" value="1"/>
</dbReference>
<keyword evidence="12" id="KW-0902">Two-component regulatory system</keyword>
<accession>A0A6C0G195</accession>
<feature type="transmembrane region" description="Helical" evidence="14">
    <location>
        <begin position="16"/>
        <end position="35"/>
    </location>
</feature>
<dbReference type="InterPro" id="IPR033479">
    <property type="entry name" value="dCache_1"/>
</dbReference>
<evidence type="ECO:0000256" key="14">
    <source>
        <dbReference type="SAM" id="Phobius"/>
    </source>
</evidence>
<evidence type="ECO:0000256" key="12">
    <source>
        <dbReference type="ARBA" id="ARBA00023012"/>
    </source>
</evidence>
<dbReference type="PANTHER" id="PTHR34220:SF7">
    <property type="entry name" value="SENSOR HISTIDINE KINASE YPDA"/>
    <property type="match status" value="1"/>
</dbReference>
<dbReference type="InterPro" id="IPR010559">
    <property type="entry name" value="Sig_transdc_His_kin_internal"/>
</dbReference>
<evidence type="ECO:0000256" key="4">
    <source>
        <dbReference type="ARBA" id="ARBA00022475"/>
    </source>
</evidence>
<dbReference type="Proteomes" id="UP000476064">
    <property type="component" value="Chromosome"/>
</dbReference>
<evidence type="ECO:0000256" key="2">
    <source>
        <dbReference type="ARBA" id="ARBA00004651"/>
    </source>
</evidence>
<evidence type="ECO:0000256" key="10">
    <source>
        <dbReference type="ARBA" id="ARBA00022840"/>
    </source>
</evidence>
<organism evidence="17 18">
    <name type="scientific">Paenibacillus lycopersici</name>
    <dbReference type="NCBI Taxonomy" id="2704462"/>
    <lineage>
        <taxon>Bacteria</taxon>
        <taxon>Bacillati</taxon>
        <taxon>Bacillota</taxon>
        <taxon>Bacilli</taxon>
        <taxon>Bacillales</taxon>
        <taxon>Paenibacillaceae</taxon>
        <taxon>Paenibacillus</taxon>
    </lineage>
</organism>
<dbReference type="GO" id="GO:0005886">
    <property type="term" value="C:plasma membrane"/>
    <property type="evidence" value="ECO:0007669"/>
    <property type="project" value="UniProtKB-SubCell"/>
</dbReference>
<dbReference type="PANTHER" id="PTHR34220">
    <property type="entry name" value="SENSOR HISTIDINE KINASE YPDA"/>
    <property type="match status" value="1"/>
</dbReference>
<dbReference type="PROSITE" id="PS50109">
    <property type="entry name" value="HIS_KIN"/>
    <property type="match status" value="1"/>
</dbReference>
<dbReference type="SUPFAM" id="SSF55874">
    <property type="entry name" value="ATPase domain of HSP90 chaperone/DNA topoisomerase II/histidine kinase"/>
    <property type="match status" value="1"/>
</dbReference>
<dbReference type="InterPro" id="IPR005467">
    <property type="entry name" value="His_kinase_dom"/>
</dbReference>
<dbReference type="RefSeq" id="WP_162357593.1">
    <property type="nucleotide sequence ID" value="NZ_CP048209.1"/>
</dbReference>
<feature type="domain" description="Histidine kinase" evidence="15">
    <location>
        <begin position="424"/>
        <end position="593"/>
    </location>
</feature>
<dbReference type="SUPFAM" id="SSF158472">
    <property type="entry name" value="HAMP domain-like"/>
    <property type="match status" value="1"/>
</dbReference>
<dbReference type="EMBL" id="CP048209">
    <property type="protein sequence ID" value="QHT61154.1"/>
    <property type="molecule type" value="Genomic_DNA"/>
</dbReference>
<dbReference type="GO" id="GO:0000155">
    <property type="term" value="F:phosphorelay sensor kinase activity"/>
    <property type="evidence" value="ECO:0007669"/>
    <property type="project" value="InterPro"/>
</dbReference>
<evidence type="ECO:0000256" key="11">
    <source>
        <dbReference type="ARBA" id="ARBA00022989"/>
    </source>
</evidence>
<dbReference type="Gene3D" id="3.30.565.10">
    <property type="entry name" value="Histidine kinase-like ATPase, C-terminal domain"/>
    <property type="match status" value="1"/>
</dbReference>
<comment type="subcellular location">
    <subcellularLocation>
        <location evidence="2">Cell membrane</location>
        <topology evidence="2">Multi-pass membrane protein</topology>
    </subcellularLocation>
</comment>
<dbReference type="Pfam" id="PF02518">
    <property type="entry name" value="HATPase_c"/>
    <property type="match status" value="1"/>
</dbReference>
<keyword evidence="13 14" id="KW-0472">Membrane</keyword>
<dbReference type="Pfam" id="PF00672">
    <property type="entry name" value="HAMP"/>
    <property type="match status" value="1"/>
</dbReference>
<dbReference type="CDD" id="cd06225">
    <property type="entry name" value="HAMP"/>
    <property type="match status" value="1"/>
</dbReference>
<gene>
    <name evidence="17" type="ORF">GXP70_15115</name>
</gene>
<dbReference type="Pfam" id="PF02743">
    <property type="entry name" value="dCache_1"/>
    <property type="match status" value="1"/>
</dbReference>
<evidence type="ECO:0000256" key="3">
    <source>
        <dbReference type="ARBA" id="ARBA00012438"/>
    </source>
</evidence>
<evidence type="ECO:0000256" key="6">
    <source>
        <dbReference type="ARBA" id="ARBA00022679"/>
    </source>
</evidence>
<evidence type="ECO:0000256" key="7">
    <source>
        <dbReference type="ARBA" id="ARBA00022692"/>
    </source>
</evidence>
<feature type="domain" description="HAMP" evidence="16">
    <location>
        <begin position="329"/>
        <end position="381"/>
    </location>
</feature>
<keyword evidence="11 14" id="KW-1133">Transmembrane helix</keyword>
<keyword evidence="10" id="KW-0067">ATP-binding</keyword>
<evidence type="ECO:0000256" key="13">
    <source>
        <dbReference type="ARBA" id="ARBA00023136"/>
    </source>
</evidence>
<feature type="transmembrane region" description="Helical" evidence="14">
    <location>
        <begin position="309"/>
        <end position="328"/>
    </location>
</feature>
<dbReference type="Gene3D" id="3.30.450.20">
    <property type="entry name" value="PAS domain"/>
    <property type="match status" value="1"/>
</dbReference>
<dbReference type="SMART" id="SM00304">
    <property type="entry name" value="HAMP"/>
    <property type="match status" value="1"/>
</dbReference>
<evidence type="ECO:0000256" key="8">
    <source>
        <dbReference type="ARBA" id="ARBA00022741"/>
    </source>
</evidence>
<evidence type="ECO:0000259" key="15">
    <source>
        <dbReference type="PROSITE" id="PS50109"/>
    </source>
</evidence>
<dbReference type="SMART" id="SM00387">
    <property type="entry name" value="HATPase_c"/>
    <property type="match status" value="1"/>
</dbReference>
<dbReference type="InterPro" id="IPR003660">
    <property type="entry name" value="HAMP_dom"/>
</dbReference>
<dbReference type="InterPro" id="IPR003594">
    <property type="entry name" value="HATPase_dom"/>
</dbReference>
<dbReference type="CDD" id="cd18774">
    <property type="entry name" value="PDC2_HK_sensor"/>
    <property type="match status" value="1"/>
</dbReference>
<keyword evidence="4" id="KW-1003">Cell membrane</keyword>
<keyword evidence="7 14" id="KW-0812">Transmembrane</keyword>
<keyword evidence="18" id="KW-1185">Reference proteome</keyword>
<evidence type="ECO:0000313" key="18">
    <source>
        <dbReference type="Proteomes" id="UP000476064"/>
    </source>
</evidence>
<proteinExistence type="predicted"/>
<dbReference type="EC" id="2.7.13.3" evidence="3"/>
<name>A0A6C0G195_9BACL</name>
<sequence length="593" mass="67561">MKHDFYRNLNLQYKLFLQYLLLLAIAFTLFIALNYRITSKDLEAQAKYSSQQVFEQSRSFLEYKLYVAENYLTILASNERMQDILHRDASYYLNHYGLWSFDVEDIRKQFYITKPSEDIIKTSLYTAQAVASANETDDVMRMTRIEAKPWYASLQRSTSTFELFPNTIQERELSAERTDTFSIARSIYDNENFRNVLGVLTVDIPRSLFASILDRVAFSENSSVYLINRAGQPIARSSTSAAGDVVFKPDMLDAIPAVDLKAGDWRKRSLDGMDYLVGAQNVADTDWYLVSLTPYKEIVRSQRKAMKQMLLLTFLIGLFLLPLAFVAASSTTRRIRRLISQMKSVKKGDFAIRVQHDGKDEIGELGRNFQTMIAKVSQLLDEKYTLGQEVKSMELKALQAQINPHFLYNTLDLIYWKALRIQEQSIYELVQSLSKFYKLSLSKGEDIVCLRSEIEHIAAYIDIQNARFKNGIRLVIDIPDELYDRPMPKITLQPLVENAIIHGILETEEETGTITVSAAADGGKFVIRVADNGVGMSEARIGTMFAQETDDPSRGYGAGNINTRIKLLHGEEYGLSYRRHEGPGISAIVELPL</sequence>
<reference evidence="17 18" key="1">
    <citation type="submission" date="2020-01" db="EMBL/GenBank/DDBJ databases">
        <title>Paenibacillus sp. nov., isolated from tomato rhizosphere.</title>
        <authorList>
            <person name="Weon H.-Y."/>
            <person name="Lee S.A."/>
        </authorList>
    </citation>
    <scope>NUCLEOTIDE SEQUENCE [LARGE SCALE GENOMIC DNA]</scope>
    <source>
        <strain evidence="17 18">12200R-189</strain>
    </source>
</reference>
<dbReference type="AlphaFoldDB" id="A0A6C0G195"/>
<dbReference type="GO" id="GO:0005524">
    <property type="term" value="F:ATP binding"/>
    <property type="evidence" value="ECO:0007669"/>
    <property type="project" value="UniProtKB-KW"/>
</dbReference>
<keyword evidence="5" id="KW-0597">Phosphoprotein</keyword>
<protein>
    <recommendedName>
        <fullName evidence="3">histidine kinase</fullName>
        <ecNumber evidence="3">2.7.13.3</ecNumber>
    </recommendedName>
</protein>
<keyword evidence="6" id="KW-0808">Transferase</keyword>
<evidence type="ECO:0000256" key="5">
    <source>
        <dbReference type="ARBA" id="ARBA00022553"/>
    </source>
</evidence>
<dbReference type="Pfam" id="PF06580">
    <property type="entry name" value="His_kinase"/>
    <property type="match status" value="1"/>
</dbReference>